<sequence length="357" mass="40113">MSQAVVPYCENEVCLFYEINEMVLWAHWREYAVVINNVISSRNIIGWLQKDALEQLSEVALHLYKLLIGAVQLMKDNVTLKQEELQEFVGWTISTALQPECTGTLQLAESYLHFRVFSEEEPSQDSLLSKLLRWLTASVILGMLSWKSTDLDINILERSNSKTLLSLLEHVKKGSGENGRNAFHCEEILAASIFYLQQLLGLNSRVLPSVVSALCLLLLSDASNSAVKLSLLQVGATLHCTEDCSWPLYSSILNNRILSSMQAKATCGHSKDQNSCLVMRVMWHHSCSRIHCPVEANPAWRCLSTFTTSITSYVRLGSDSLGSSPPRSFYQPWKDLTSEPTDLQKMDELHACQSLLV</sequence>
<reference evidence="1 2" key="1">
    <citation type="journal article" date="2018" name="PLoS Genet.">
        <title>Population sequencing reveals clonal diversity and ancestral inbreeding in the grapevine cultivar Chardonnay.</title>
        <authorList>
            <person name="Roach M.J."/>
            <person name="Johnson D.L."/>
            <person name="Bohlmann J."/>
            <person name="van Vuuren H.J."/>
            <person name="Jones S.J."/>
            <person name="Pretorius I.S."/>
            <person name="Schmidt S.A."/>
            <person name="Borneman A.R."/>
        </authorList>
    </citation>
    <scope>NUCLEOTIDE SEQUENCE [LARGE SCALE GENOMIC DNA]</scope>
    <source>
        <strain evidence="2">cv. Chardonnay</strain>
        <tissue evidence="1">Leaf</tissue>
    </source>
</reference>
<dbReference type="Proteomes" id="UP000288805">
    <property type="component" value="Unassembled WGS sequence"/>
</dbReference>
<comment type="caution">
    <text evidence="1">The sequence shown here is derived from an EMBL/GenBank/DDBJ whole genome shotgun (WGS) entry which is preliminary data.</text>
</comment>
<dbReference type="PANTHER" id="PTHR13500">
    <property type="entry name" value="NUCLEOLAR PRERIBOSOMAL-ASSOCIATED PROTEIN 1"/>
    <property type="match status" value="1"/>
</dbReference>
<evidence type="ECO:0000313" key="2">
    <source>
        <dbReference type="Proteomes" id="UP000288805"/>
    </source>
</evidence>
<name>A0A438ISL5_VITVI</name>
<accession>A0A438ISL5</accession>
<proteinExistence type="predicted"/>
<dbReference type="PANTHER" id="PTHR13500:SF0">
    <property type="entry name" value="NUCLEOLAR PRE-RIBOSOMAL-ASSOCIATED PROTEIN 1"/>
    <property type="match status" value="1"/>
</dbReference>
<evidence type="ECO:0000313" key="1">
    <source>
        <dbReference type="EMBL" id="RVW99703.1"/>
    </source>
</evidence>
<gene>
    <name evidence="1" type="ORF">CK203_021465</name>
</gene>
<organism evidence="1 2">
    <name type="scientific">Vitis vinifera</name>
    <name type="common">Grape</name>
    <dbReference type="NCBI Taxonomy" id="29760"/>
    <lineage>
        <taxon>Eukaryota</taxon>
        <taxon>Viridiplantae</taxon>
        <taxon>Streptophyta</taxon>
        <taxon>Embryophyta</taxon>
        <taxon>Tracheophyta</taxon>
        <taxon>Spermatophyta</taxon>
        <taxon>Magnoliopsida</taxon>
        <taxon>eudicotyledons</taxon>
        <taxon>Gunneridae</taxon>
        <taxon>Pentapetalae</taxon>
        <taxon>rosids</taxon>
        <taxon>Vitales</taxon>
        <taxon>Vitaceae</taxon>
        <taxon>Viteae</taxon>
        <taxon>Vitis</taxon>
    </lineage>
</organism>
<protein>
    <submittedName>
        <fullName evidence="1">Uncharacterized protein</fullName>
    </submittedName>
</protein>
<dbReference type="AlphaFoldDB" id="A0A438ISL5"/>
<dbReference type="EMBL" id="QGNW01000086">
    <property type="protein sequence ID" value="RVW99703.1"/>
    <property type="molecule type" value="Genomic_DNA"/>
</dbReference>
<dbReference type="InterPro" id="IPR039844">
    <property type="entry name" value="URB1"/>
</dbReference>